<protein>
    <submittedName>
        <fullName evidence="2">Uncharacterized protein</fullName>
    </submittedName>
</protein>
<keyword evidence="1" id="KW-0472">Membrane</keyword>
<keyword evidence="1" id="KW-1133">Transmembrane helix</keyword>
<feature type="transmembrane region" description="Helical" evidence="1">
    <location>
        <begin position="30"/>
        <end position="58"/>
    </location>
</feature>
<organism evidence="2 3">
    <name type="scientific">Vigna mungo</name>
    <name type="common">Black gram</name>
    <name type="synonym">Phaseolus mungo</name>
    <dbReference type="NCBI Taxonomy" id="3915"/>
    <lineage>
        <taxon>Eukaryota</taxon>
        <taxon>Viridiplantae</taxon>
        <taxon>Streptophyta</taxon>
        <taxon>Embryophyta</taxon>
        <taxon>Tracheophyta</taxon>
        <taxon>Spermatophyta</taxon>
        <taxon>Magnoliopsida</taxon>
        <taxon>eudicotyledons</taxon>
        <taxon>Gunneridae</taxon>
        <taxon>Pentapetalae</taxon>
        <taxon>rosids</taxon>
        <taxon>fabids</taxon>
        <taxon>Fabales</taxon>
        <taxon>Fabaceae</taxon>
        <taxon>Papilionoideae</taxon>
        <taxon>50 kb inversion clade</taxon>
        <taxon>NPAAA clade</taxon>
        <taxon>indigoferoid/millettioid clade</taxon>
        <taxon>Phaseoleae</taxon>
        <taxon>Vigna</taxon>
    </lineage>
</organism>
<proteinExistence type="predicted"/>
<dbReference type="AlphaFoldDB" id="A0AAQ3P3I8"/>
<accession>A0AAQ3P3I8</accession>
<evidence type="ECO:0000313" key="3">
    <source>
        <dbReference type="Proteomes" id="UP001374535"/>
    </source>
</evidence>
<name>A0AAQ3P3I8_VIGMU</name>
<reference evidence="2 3" key="1">
    <citation type="journal article" date="2023" name="Life. Sci Alliance">
        <title>Evolutionary insights into 3D genome organization and epigenetic landscape of Vigna mungo.</title>
        <authorList>
            <person name="Junaid A."/>
            <person name="Singh B."/>
            <person name="Bhatia S."/>
        </authorList>
    </citation>
    <scope>NUCLEOTIDE SEQUENCE [LARGE SCALE GENOMIC DNA]</scope>
    <source>
        <strain evidence="2">Urdbean</strain>
    </source>
</reference>
<dbReference type="Proteomes" id="UP001374535">
    <property type="component" value="Chromosome 2"/>
</dbReference>
<gene>
    <name evidence="2" type="ORF">V8G54_007284</name>
</gene>
<feature type="transmembrane region" description="Helical" evidence="1">
    <location>
        <begin position="87"/>
        <end position="107"/>
    </location>
</feature>
<dbReference type="EMBL" id="CP144699">
    <property type="protein sequence ID" value="WVZ19962.1"/>
    <property type="molecule type" value="Genomic_DNA"/>
</dbReference>
<sequence length="108" mass="13122">MPKNIFQNIISKFIFSKYNFMIIYEKHPNFFIGTWSLVCFTISCPLPIYLLFLLWYFYNCTICIQMADSRKFLSDFKMLKSQTFSVFFFKFLTSYSVWVIFLILIIYV</sequence>
<evidence type="ECO:0000256" key="1">
    <source>
        <dbReference type="SAM" id="Phobius"/>
    </source>
</evidence>
<keyword evidence="3" id="KW-1185">Reference proteome</keyword>
<keyword evidence="1" id="KW-0812">Transmembrane</keyword>
<evidence type="ECO:0000313" key="2">
    <source>
        <dbReference type="EMBL" id="WVZ19962.1"/>
    </source>
</evidence>